<dbReference type="AlphaFoldDB" id="A0A1Y3BH33"/>
<comment type="caution">
    <text evidence="6">The sequence shown here is derived from an EMBL/GenBank/DDBJ whole genome shotgun (WGS) entry which is preliminary data.</text>
</comment>
<feature type="region of interest" description="Disordered" evidence="4">
    <location>
        <begin position="1"/>
        <end position="25"/>
    </location>
</feature>
<dbReference type="FunFam" id="2.60.40.10:FF:000080">
    <property type="entry name" value="Myosin light chain kinase, smooth muscle"/>
    <property type="match status" value="1"/>
</dbReference>
<dbReference type="SUPFAM" id="SSF48726">
    <property type="entry name" value="Immunoglobulin"/>
    <property type="match status" value="4"/>
</dbReference>
<evidence type="ECO:0000256" key="2">
    <source>
        <dbReference type="ARBA" id="ARBA00023157"/>
    </source>
</evidence>
<sequence>MKNKVQTTAKDETDKDKQTGDDKTKFPLKFERELSSVQVESGQPCRLQCAVDLTNGLNVNDLAIAWFKDGEELVPGEHHGFVKEPNGNIALLIDSLAAKDVGEYQVKIMDKQGTTIFSSAGASLMAAAAKTKPEIVEGLHNTEIDEGDQLCLKCHMATPFVTPIQSKWYCNGKELQESDSIKFLNFPDGTVMLQMNNIESSNSGQYKVVISNQHGDDTSEAKVSVKKPTKTADKPNLRKGLESTILIAGETGVIEFQVDCGTDNDSGDIKFLLDSQPIIPDDRIHIQRLPDGIIRLKFDKVKLSDGGKYTAIFKNDGGSIETGCQITVESKPVIISPLEDMAVKEKCSIKFEVKIEANPDADIVWMRNGSKIQIDGKHYSTGKTKDNIYTLTINDCGHRDKAEYTVKATNNLGTATSKAH</sequence>
<protein>
    <recommendedName>
        <fullName evidence="5">Ig-like domain-containing protein</fullName>
    </recommendedName>
</protein>
<feature type="compositionally biased region" description="Basic and acidic residues" evidence="4">
    <location>
        <begin position="9"/>
        <end position="25"/>
    </location>
</feature>
<dbReference type="PANTHER" id="PTHR47633">
    <property type="entry name" value="IMMUNOGLOBULIN"/>
    <property type="match status" value="1"/>
</dbReference>
<reference evidence="6 7" key="1">
    <citation type="submission" date="2017-03" db="EMBL/GenBank/DDBJ databases">
        <title>Genome Survey of Euroglyphus maynei.</title>
        <authorList>
            <person name="Arlian L.G."/>
            <person name="Morgan M.S."/>
            <person name="Rider S.D."/>
        </authorList>
    </citation>
    <scope>NUCLEOTIDE SEQUENCE [LARGE SCALE GENOMIC DNA]</scope>
    <source>
        <strain evidence="6">Arlian Lab</strain>
        <tissue evidence="6">Whole body</tissue>
    </source>
</reference>
<accession>A0A1Y3BH33</accession>
<dbReference type="InterPro" id="IPR036179">
    <property type="entry name" value="Ig-like_dom_sf"/>
</dbReference>
<comment type="similarity">
    <text evidence="1">Belongs to the protein kinase superfamily. CAMK Ser/Thr protein kinase family.</text>
</comment>
<dbReference type="Gene3D" id="2.60.40.10">
    <property type="entry name" value="Immunoglobulins"/>
    <property type="match status" value="4"/>
</dbReference>
<dbReference type="InterPro" id="IPR003599">
    <property type="entry name" value="Ig_sub"/>
</dbReference>
<evidence type="ECO:0000313" key="7">
    <source>
        <dbReference type="Proteomes" id="UP000194236"/>
    </source>
</evidence>
<proteinExistence type="inferred from homology"/>
<gene>
    <name evidence="6" type="ORF">BLA29_005280</name>
</gene>
<organism evidence="6 7">
    <name type="scientific">Euroglyphus maynei</name>
    <name type="common">Mayne's house dust mite</name>
    <dbReference type="NCBI Taxonomy" id="6958"/>
    <lineage>
        <taxon>Eukaryota</taxon>
        <taxon>Metazoa</taxon>
        <taxon>Ecdysozoa</taxon>
        <taxon>Arthropoda</taxon>
        <taxon>Chelicerata</taxon>
        <taxon>Arachnida</taxon>
        <taxon>Acari</taxon>
        <taxon>Acariformes</taxon>
        <taxon>Sarcoptiformes</taxon>
        <taxon>Astigmata</taxon>
        <taxon>Psoroptidia</taxon>
        <taxon>Analgoidea</taxon>
        <taxon>Pyroglyphidae</taxon>
        <taxon>Pyroglyphinae</taxon>
        <taxon>Euroglyphus</taxon>
    </lineage>
</organism>
<feature type="domain" description="Ig-like" evidence="5">
    <location>
        <begin position="133"/>
        <end position="224"/>
    </location>
</feature>
<evidence type="ECO:0000256" key="4">
    <source>
        <dbReference type="SAM" id="MobiDB-lite"/>
    </source>
</evidence>
<dbReference type="InterPro" id="IPR013098">
    <property type="entry name" value="Ig_I-set"/>
</dbReference>
<feature type="non-terminal residue" evidence="6">
    <location>
        <position position="420"/>
    </location>
</feature>
<dbReference type="FunFam" id="2.60.40.10:FF:000107">
    <property type="entry name" value="Myosin, light chain kinase a"/>
    <property type="match status" value="1"/>
</dbReference>
<dbReference type="OrthoDB" id="2570713at2759"/>
<keyword evidence="7" id="KW-1185">Reference proteome</keyword>
<dbReference type="Pfam" id="PF07679">
    <property type="entry name" value="I-set"/>
    <property type="match status" value="3"/>
</dbReference>
<evidence type="ECO:0000256" key="3">
    <source>
        <dbReference type="ARBA" id="ARBA00023319"/>
    </source>
</evidence>
<feature type="domain" description="Ig-like" evidence="5">
    <location>
        <begin position="347"/>
        <end position="420"/>
    </location>
</feature>
<evidence type="ECO:0000313" key="6">
    <source>
        <dbReference type="EMBL" id="OTF78475.1"/>
    </source>
</evidence>
<evidence type="ECO:0000259" key="5">
    <source>
        <dbReference type="PROSITE" id="PS50835"/>
    </source>
</evidence>
<dbReference type="InterPro" id="IPR013783">
    <property type="entry name" value="Ig-like_fold"/>
</dbReference>
<dbReference type="EMBL" id="MUJZ01027748">
    <property type="protein sequence ID" value="OTF78475.1"/>
    <property type="molecule type" value="Genomic_DNA"/>
</dbReference>
<name>A0A1Y3BH33_EURMA</name>
<dbReference type="Proteomes" id="UP000194236">
    <property type="component" value="Unassembled WGS sequence"/>
</dbReference>
<keyword evidence="2" id="KW-1015">Disulfide bond</keyword>
<feature type="domain" description="Ig-like" evidence="5">
    <location>
        <begin position="27"/>
        <end position="123"/>
    </location>
</feature>
<dbReference type="PANTHER" id="PTHR47633:SF3">
    <property type="entry name" value="STRIATED MUSCLE PREFERENTIALLY EXPRESSED PROTEIN KINASE"/>
    <property type="match status" value="1"/>
</dbReference>
<keyword evidence="3" id="KW-0393">Immunoglobulin domain</keyword>
<dbReference type="GO" id="GO:0004674">
    <property type="term" value="F:protein serine/threonine kinase activity"/>
    <property type="evidence" value="ECO:0007669"/>
    <property type="project" value="UniProtKB-KW"/>
</dbReference>
<evidence type="ECO:0000256" key="1">
    <source>
        <dbReference type="ARBA" id="ARBA00006692"/>
    </source>
</evidence>
<dbReference type="SMART" id="SM00409">
    <property type="entry name" value="IG"/>
    <property type="match status" value="4"/>
</dbReference>
<dbReference type="InterPro" id="IPR007110">
    <property type="entry name" value="Ig-like_dom"/>
</dbReference>
<dbReference type="PROSITE" id="PS50835">
    <property type="entry name" value="IG_LIKE"/>
    <property type="match status" value="3"/>
</dbReference>